<dbReference type="EMBL" id="OX459942">
    <property type="protein sequence ID" value="CAI9176379.1"/>
    <property type="molecule type" value="Genomic_DNA"/>
</dbReference>
<proteinExistence type="predicted"/>
<protein>
    <submittedName>
        <fullName evidence="1">Uncharacterized protein</fullName>
    </submittedName>
</protein>
<accession>A0ABN8ZRI5</accession>
<gene>
    <name evidence="1" type="ORF">MRATA1EN1_LOCUS25341</name>
</gene>
<keyword evidence="2" id="KW-1185">Reference proteome</keyword>
<dbReference type="Proteomes" id="UP001176941">
    <property type="component" value="Chromosome 6"/>
</dbReference>
<reference evidence="1" key="1">
    <citation type="submission" date="2023-04" db="EMBL/GenBank/DDBJ databases">
        <authorList>
            <consortium name="ELIXIR-Norway"/>
        </authorList>
    </citation>
    <scope>NUCLEOTIDE SEQUENCE [LARGE SCALE GENOMIC DNA]</scope>
</reference>
<organism evidence="1 2">
    <name type="scientific">Rangifer tarandus platyrhynchus</name>
    <name type="common">Svalbard reindeer</name>
    <dbReference type="NCBI Taxonomy" id="3082113"/>
    <lineage>
        <taxon>Eukaryota</taxon>
        <taxon>Metazoa</taxon>
        <taxon>Chordata</taxon>
        <taxon>Craniata</taxon>
        <taxon>Vertebrata</taxon>
        <taxon>Euteleostomi</taxon>
        <taxon>Mammalia</taxon>
        <taxon>Eutheria</taxon>
        <taxon>Laurasiatheria</taxon>
        <taxon>Artiodactyla</taxon>
        <taxon>Ruminantia</taxon>
        <taxon>Pecora</taxon>
        <taxon>Cervidae</taxon>
        <taxon>Odocoileinae</taxon>
        <taxon>Rangifer</taxon>
    </lineage>
</organism>
<name>A0ABN8ZRI5_RANTA</name>
<evidence type="ECO:0000313" key="1">
    <source>
        <dbReference type="EMBL" id="CAI9176379.1"/>
    </source>
</evidence>
<sequence length="119" mass="13071">MPISALQLHICMRILFLYPFSLRFTTDVEYSSLCYIVGACFSSILNVIVCIPIPDSQSIPLPPLSPSLCNQRAVFYSMDKTEDLSPSGNVSASQITWKNCSKDARVESGYIGVLATGTR</sequence>
<evidence type="ECO:0000313" key="2">
    <source>
        <dbReference type="Proteomes" id="UP001176941"/>
    </source>
</evidence>